<dbReference type="InterPro" id="IPR005182">
    <property type="entry name" value="YdbS-like_PH"/>
</dbReference>
<reference evidence="3 4" key="1">
    <citation type="submission" date="2019-11" db="EMBL/GenBank/DDBJ databases">
        <authorList>
            <person name="Li J."/>
        </authorList>
    </citation>
    <scope>NUCLEOTIDE SEQUENCE [LARGE SCALE GENOMIC DNA]</scope>
    <source>
        <strain evidence="3 4">MF47</strain>
    </source>
</reference>
<dbReference type="PANTHER" id="PTHR34473:SF2">
    <property type="entry name" value="UPF0699 TRANSMEMBRANE PROTEIN YDBT"/>
    <property type="match status" value="1"/>
</dbReference>
<evidence type="ECO:0000259" key="2">
    <source>
        <dbReference type="Pfam" id="PF03703"/>
    </source>
</evidence>
<sequence length="437" mass="48030">MAPDSDVAAPEATGLRTHPLTAVVQGALWAAAATAGLISSLVTGDGWGELSPLVSLLVALGGGLVLGLLLGFVTWRFTRYVIDGTELRINSGVLTKSSRRIPYERIQSVDIAQPLVARLLGLAELRVEMAGGKDSRTSLRFLRVADAHELRRVLLSRAHGDGTTTPDEHRAVFTVVPPERVILGTILSLDFLVAAVGSVVLVVTMIWFGQIVVLLGGVLPLASWLAQIVARRVVQQWDFTLSRGERGLRIERGLLSRTSQTIPFARVQGIAVREPFVWRRLGWQRLEVDVAGYADRETEQDDSSSSILLPIADRVLAAAVIEMLIPGVRTEDLVRTRAPRRSWPFAPVGWRNRWIAADRTAFIAHEGWIERRTSIVPHSKTQSVELRQGPLQRRLRVATVEVHTPKGPVDADGRHLDERDARAALVAQLERARASRT</sequence>
<keyword evidence="1" id="KW-0472">Membrane</keyword>
<feature type="transmembrane region" description="Helical" evidence="1">
    <location>
        <begin position="20"/>
        <end position="42"/>
    </location>
</feature>
<dbReference type="PIRSF" id="PIRSF026631">
    <property type="entry name" value="UCP026631"/>
    <property type="match status" value="1"/>
</dbReference>
<name>A0A5Q2MJT3_9ACTN</name>
<feature type="domain" description="YdbS-like PH" evidence="2">
    <location>
        <begin position="243"/>
        <end position="307"/>
    </location>
</feature>
<dbReference type="InterPro" id="IPR014529">
    <property type="entry name" value="UCP026631"/>
</dbReference>
<feature type="domain" description="YdbS-like PH" evidence="2">
    <location>
        <begin position="350"/>
        <end position="418"/>
    </location>
</feature>
<feature type="transmembrane region" description="Helical" evidence="1">
    <location>
        <begin position="54"/>
        <end position="75"/>
    </location>
</feature>
<dbReference type="Proteomes" id="UP000392064">
    <property type="component" value="Chromosome"/>
</dbReference>
<dbReference type="RefSeq" id="WP_194839838.1">
    <property type="nucleotide sequence ID" value="NZ_CP045737.1"/>
</dbReference>
<evidence type="ECO:0000313" key="4">
    <source>
        <dbReference type="Proteomes" id="UP000392064"/>
    </source>
</evidence>
<dbReference type="AlphaFoldDB" id="A0A5Q2MJT3"/>
<protein>
    <submittedName>
        <fullName evidence="3">PH domain-containing protein</fullName>
    </submittedName>
</protein>
<keyword evidence="1" id="KW-1133">Transmembrane helix</keyword>
<gene>
    <name evidence="3" type="ORF">GEV26_11890</name>
</gene>
<keyword evidence="1" id="KW-0812">Transmembrane</keyword>
<evidence type="ECO:0000256" key="1">
    <source>
        <dbReference type="SAM" id="Phobius"/>
    </source>
</evidence>
<keyword evidence="4" id="KW-1185">Reference proteome</keyword>
<evidence type="ECO:0000313" key="3">
    <source>
        <dbReference type="EMBL" id="QGG42011.1"/>
    </source>
</evidence>
<dbReference type="EMBL" id="CP045737">
    <property type="protein sequence ID" value="QGG42011.1"/>
    <property type="molecule type" value="Genomic_DNA"/>
</dbReference>
<dbReference type="KEGG" id="aef:GEV26_11890"/>
<proteinExistence type="predicted"/>
<feature type="transmembrane region" description="Helical" evidence="1">
    <location>
        <begin position="207"/>
        <end position="226"/>
    </location>
</feature>
<accession>A0A5Q2MJT3</accession>
<dbReference type="Pfam" id="PF03703">
    <property type="entry name" value="bPH_2"/>
    <property type="match status" value="3"/>
</dbReference>
<organism evidence="3 4">
    <name type="scientific">Aeromicrobium yanjiei</name>
    <dbReference type="NCBI Taxonomy" id="2662028"/>
    <lineage>
        <taxon>Bacteria</taxon>
        <taxon>Bacillati</taxon>
        <taxon>Actinomycetota</taxon>
        <taxon>Actinomycetes</taxon>
        <taxon>Propionibacteriales</taxon>
        <taxon>Nocardioidaceae</taxon>
        <taxon>Aeromicrobium</taxon>
    </lineage>
</organism>
<dbReference type="PANTHER" id="PTHR34473">
    <property type="entry name" value="UPF0699 TRANSMEMBRANE PROTEIN YDBS"/>
    <property type="match status" value="1"/>
</dbReference>
<feature type="domain" description="YdbS-like PH" evidence="2">
    <location>
        <begin position="75"/>
        <end position="152"/>
    </location>
</feature>
<feature type="transmembrane region" description="Helical" evidence="1">
    <location>
        <begin position="181"/>
        <end position="201"/>
    </location>
</feature>